<evidence type="ECO:0000313" key="2">
    <source>
        <dbReference type="Proteomes" id="UP001652442"/>
    </source>
</evidence>
<reference evidence="1 2" key="1">
    <citation type="journal article" date="2021" name="ISME Commun">
        <title>Automated analysis of genomic sequences facilitates high-throughput and comprehensive description of bacteria.</title>
        <authorList>
            <person name="Hitch T.C.A."/>
        </authorList>
    </citation>
    <scope>NUCLEOTIDE SEQUENCE [LARGE SCALE GENOMIC DNA]</scope>
    <source>
        <strain evidence="1 2">Sanger_109</strain>
    </source>
</reference>
<evidence type="ECO:0000313" key="1">
    <source>
        <dbReference type="EMBL" id="MCU6763044.1"/>
    </source>
</evidence>
<keyword evidence="2" id="KW-1185">Reference proteome</keyword>
<evidence type="ECO:0008006" key="3">
    <source>
        <dbReference type="Google" id="ProtNLM"/>
    </source>
</evidence>
<protein>
    <recommendedName>
        <fullName evidence="3">SAF domain-containing protein</fullName>
    </recommendedName>
</protein>
<dbReference type="EMBL" id="JAOQJQ010000005">
    <property type="protein sequence ID" value="MCU6763044.1"/>
    <property type="molecule type" value="Genomic_DNA"/>
</dbReference>
<accession>A0ABT2TLF8</accession>
<organism evidence="1 2">
    <name type="scientific">Brotonthovivens ammoniilytica</name>
    <dbReference type="NCBI Taxonomy" id="2981725"/>
    <lineage>
        <taxon>Bacteria</taxon>
        <taxon>Bacillati</taxon>
        <taxon>Bacillota</taxon>
        <taxon>Clostridia</taxon>
        <taxon>Lachnospirales</taxon>
        <taxon>Lachnospiraceae</taxon>
        <taxon>Brotonthovivens</taxon>
    </lineage>
</organism>
<dbReference type="RefSeq" id="WP_158425700.1">
    <property type="nucleotide sequence ID" value="NZ_JAOQJQ010000005.1"/>
</dbReference>
<dbReference type="Proteomes" id="UP001652442">
    <property type="component" value="Unassembled WGS sequence"/>
</dbReference>
<gene>
    <name evidence="1" type="ORF">OCV88_12025</name>
</gene>
<name>A0ABT2TLF8_9FIRM</name>
<sequence length="225" mass="24951">MKKKRKWKDKLAFTAVSVAVSVLLAGIFYAAGVSALSRGEVKAAVVAKSDIEQGVKITKNNVNELFCTKEVNKELIPKDAPEDIRWLVGYTTGSSVHNREIIVRDDFYKPEDLEKQMEEPTELALTASSVSDSAGGHIRGGDRINVGTVRMTEYGTTKYLCVAENVYVKEALDENGNKVDASDRKQPCTMFCVIMERREAERMIELLRDGDETIITLPAAQEGIM</sequence>
<comment type="caution">
    <text evidence="1">The sequence shown here is derived from an EMBL/GenBank/DDBJ whole genome shotgun (WGS) entry which is preliminary data.</text>
</comment>
<proteinExistence type="predicted"/>